<dbReference type="GO" id="GO:0000160">
    <property type="term" value="P:phosphorelay signal transduction system"/>
    <property type="evidence" value="ECO:0007669"/>
    <property type="project" value="InterPro"/>
</dbReference>
<dbReference type="InterPro" id="IPR011006">
    <property type="entry name" value="CheY-like_superfamily"/>
</dbReference>
<dbReference type="GO" id="GO:0003700">
    <property type="term" value="F:DNA-binding transcription factor activity"/>
    <property type="evidence" value="ECO:0007669"/>
    <property type="project" value="InterPro"/>
</dbReference>
<evidence type="ECO:0000256" key="5">
    <source>
        <dbReference type="ARBA" id="ARBA00024867"/>
    </source>
</evidence>
<protein>
    <recommendedName>
        <fullName evidence="1">Stage 0 sporulation protein A homolog</fullName>
    </recommendedName>
</protein>
<dbReference type="InterPro" id="IPR020449">
    <property type="entry name" value="Tscrpt_reg_AraC-type_HTH"/>
</dbReference>
<dbReference type="InterPro" id="IPR018062">
    <property type="entry name" value="HTH_AraC-typ_CS"/>
</dbReference>
<dbReference type="InterPro" id="IPR009057">
    <property type="entry name" value="Homeodomain-like_sf"/>
</dbReference>
<keyword evidence="2" id="KW-0805">Transcription regulation</keyword>
<dbReference type="PROSITE" id="PS00041">
    <property type="entry name" value="HTH_ARAC_FAMILY_1"/>
    <property type="match status" value="1"/>
</dbReference>
<dbReference type="Gene3D" id="3.40.50.2300">
    <property type="match status" value="1"/>
</dbReference>
<dbReference type="CDD" id="cd17536">
    <property type="entry name" value="REC_YesN-like"/>
    <property type="match status" value="1"/>
</dbReference>
<name>A0A3E3ITV1_9FIRM</name>
<feature type="domain" description="HTH araC/xylS-type" evidence="7">
    <location>
        <begin position="448"/>
        <end position="546"/>
    </location>
</feature>
<dbReference type="PROSITE" id="PS01124">
    <property type="entry name" value="HTH_ARAC_FAMILY_2"/>
    <property type="match status" value="1"/>
</dbReference>
<dbReference type="EMBL" id="QVLU01000015">
    <property type="protein sequence ID" value="RGE70528.1"/>
    <property type="molecule type" value="Genomic_DNA"/>
</dbReference>
<keyword evidence="6" id="KW-0597">Phosphoprotein</keyword>
<dbReference type="InterPro" id="IPR018060">
    <property type="entry name" value="HTH_AraC"/>
</dbReference>
<proteinExistence type="predicted"/>
<dbReference type="PANTHER" id="PTHR43280">
    <property type="entry name" value="ARAC-FAMILY TRANSCRIPTIONAL REGULATOR"/>
    <property type="match status" value="1"/>
</dbReference>
<dbReference type="PROSITE" id="PS50110">
    <property type="entry name" value="RESPONSE_REGULATORY"/>
    <property type="match status" value="1"/>
</dbReference>
<evidence type="ECO:0000256" key="2">
    <source>
        <dbReference type="ARBA" id="ARBA00023015"/>
    </source>
</evidence>
<dbReference type="SMART" id="SM00342">
    <property type="entry name" value="HTH_ARAC"/>
    <property type="match status" value="1"/>
</dbReference>
<evidence type="ECO:0000256" key="1">
    <source>
        <dbReference type="ARBA" id="ARBA00018672"/>
    </source>
</evidence>
<keyword evidence="3 10" id="KW-0238">DNA-binding</keyword>
<dbReference type="OrthoDB" id="1736396at2"/>
<dbReference type="Pfam" id="PF12833">
    <property type="entry name" value="HTH_18"/>
    <property type="match status" value="1"/>
</dbReference>
<dbReference type="Pfam" id="PF00072">
    <property type="entry name" value="Response_reg"/>
    <property type="match status" value="1"/>
</dbReference>
<dbReference type="Gene3D" id="1.10.10.60">
    <property type="entry name" value="Homeodomain-like"/>
    <property type="match status" value="2"/>
</dbReference>
<evidence type="ECO:0000259" key="8">
    <source>
        <dbReference type="PROSITE" id="PS50110"/>
    </source>
</evidence>
<comment type="function">
    <text evidence="5">May play the central regulatory role in sporulation. It may be an element of the effector pathway responsible for the activation of sporulation genes in response to nutritional stress. Spo0A may act in concert with spo0H (a sigma factor) to control the expression of some genes that are critical to the sporulation process.</text>
</comment>
<dbReference type="SUPFAM" id="SSF52172">
    <property type="entry name" value="CheY-like"/>
    <property type="match status" value="1"/>
</dbReference>
<dbReference type="AlphaFoldDB" id="A0A3E3ITV1"/>
<keyword evidence="11" id="KW-1185">Reference proteome</keyword>
<reference evidence="10 12" key="1">
    <citation type="submission" date="2018-08" db="EMBL/GenBank/DDBJ databases">
        <title>A genome reference for cultivated species of the human gut microbiota.</title>
        <authorList>
            <person name="Zou Y."/>
            <person name="Xue W."/>
            <person name="Luo G."/>
        </authorList>
    </citation>
    <scope>NUCLEOTIDE SEQUENCE [LARGE SCALE GENOMIC DNA]</scope>
    <source>
        <strain evidence="10 12">AF26-4BH</strain>
        <strain evidence="9">TF05-5AC</strain>
    </source>
</reference>
<evidence type="ECO:0000256" key="3">
    <source>
        <dbReference type="ARBA" id="ARBA00023125"/>
    </source>
</evidence>
<sequence length="554" mass="64324">MGNLLIVDDEPDILESLEEMFKYESGLDIDVYVAKSATNAVRLLEKIKFDVVMTDIKMPGMNGIELFKLIKENWPKCRVIFLTGYRDFDNLYEISGYKDVRYLLKSEEDEVLISAVADAFEEIDKMMQSEMQESEHQSEIKKAQNVLRKNVMREFFHNTAAANVTQEELNRIKIPLRFDKDLFIFLLRADNFEENISFEEETEREVALCEIIEEFLPPRISYYLYYDINGYYLLFLQPVRFPEDSLSARTWMRLYTNLAGAMEYVQEKAFILFSLSLSFVTCDERCRLRDGQSYLNRLKQEAADRIGNNVQRTIMAESAPLASGLLEDNAPVNLQLQVKRLEEALETKKFRDFMTRLQQLTDVLCVEDKKDTLKATELYYSIAILLLRYININHIKNKIGSDYPLDKLIYVEKHAGMREAANYLQAVAGAIADEMDAERKSRTNDVLEKVLLYIDNHLAEDLTLTRLAEISYLNASYLSRIFKQRYGCNITEYISNARLEKAKKLLTTTACKINEISVRVGYLTAPSFTRVFKKSVGISPVEYRDRYGEKNNDI</sequence>
<dbReference type="Proteomes" id="UP000261166">
    <property type="component" value="Unassembled WGS sequence"/>
</dbReference>
<dbReference type="SMART" id="SM00448">
    <property type="entry name" value="REC"/>
    <property type="match status" value="1"/>
</dbReference>
<dbReference type="RefSeq" id="WP_025490372.1">
    <property type="nucleotide sequence ID" value="NZ_JBKUNB010000047.1"/>
</dbReference>
<evidence type="ECO:0000259" key="7">
    <source>
        <dbReference type="PROSITE" id="PS01124"/>
    </source>
</evidence>
<comment type="caution">
    <text evidence="10">The sequence shown here is derived from an EMBL/GenBank/DDBJ whole genome shotgun (WGS) entry which is preliminary data.</text>
</comment>
<evidence type="ECO:0000313" key="12">
    <source>
        <dbReference type="Proteomes" id="UP000261166"/>
    </source>
</evidence>
<dbReference type="GeneID" id="97990246"/>
<dbReference type="PANTHER" id="PTHR43280:SF28">
    <property type="entry name" value="HTH-TYPE TRANSCRIPTIONAL ACTIVATOR RHAS"/>
    <property type="match status" value="1"/>
</dbReference>
<organism evidence="10 12">
    <name type="scientific">Eisenbergiella massiliensis</name>
    <dbReference type="NCBI Taxonomy" id="1720294"/>
    <lineage>
        <taxon>Bacteria</taxon>
        <taxon>Bacillati</taxon>
        <taxon>Bacillota</taxon>
        <taxon>Clostridia</taxon>
        <taxon>Lachnospirales</taxon>
        <taxon>Lachnospiraceae</taxon>
        <taxon>Eisenbergiella</taxon>
    </lineage>
</organism>
<dbReference type="SUPFAM" id="SSF46689">
    <property type="entry name" value="Homeodomain-like"/>
    <property type="match status" value="2"/>
</dbReference>
<evidence type="ECO:0000313" key="11">
    <source>
        <dbReference type="Proteomes" id="UP000260812"/>
    </source>
</evidence>
<feature type="domain" description="Response regulatory" evidence="8">
    <location>
        <begin position="3"/>
        <end position="120"/>
    </location>
</feature>
<feature type="modified residue" description="4-aspartylphosphate" evidence="6">
    <location>
        <position position="55"/>
    </location>
</feature>
<dbReference type="EMBL" id="QVLV01000031">
    <property type="protein sequence ID" value="RGE56033.1"/>
    <property type="molecule type" value="Genomic_DNA"/>
</dbReference>
<accession>A0A3E3ITV1</accession>
<evidence type="ECO:0000313" key="9">
    <source>
        <dbReference type="EMBL" id="RGE56033.1"/>
    </source>
</evidence>
<dbReference type="Proteomes" id="UP000260812">
    <property type="component" value="Unassembled WGS sequence"/>
</dbReference>
<dbReference type="GO" id="GO:0043565">
    <property type="term" value="F:sequence-specific DNA binding"/>
    <property type="evidence" value="ECO:0007669"/>
    <property type="project" value="InterPro"/>
</dbReference>
<gene>
    <name evidence="10" type="ORF">DWY69_16470</name>
    <name evidence="9" type="ORF">DXC51_26160</name>
</gene>
<evidence type="ECO:0000256" key="4">
    <source>
        <dbReference type="ARBA" id="ARBA00023163"/>
    </source>
</evidence>
<dbReference type="PRINTS" id="PR00032">
    <property type="entry name" value="HTHARAC"/>
</dbReference>
<evidence type="ECO:0000256" key="6">
    <source>
        <dbReference type="PROSITE-ProRule" id="PRU00169"/>
    </source>
</evidence>
<evidence type="ECO:0000313" key="10">
    <source>
        <dbReference type="EMBL" id="RGE70528.1"/>
    </source>
</evidence>
<dbReference type="InterPro" id="IPR001789">
    <property type="entry name" value="Sig_transdc_resp-reg_receiver"/>
</dbReference>
<keyword evidence="4" id="KW-0804">Transcription</keyword>